<feature type="chain" id="PRO_5040185770" evidence="3">
    <location>
        <begin position="31"/>
        <end position="476"/>
    </location>
</feature>
<keyword evidence="2" id="KW-0812">Transmembrane</keyword>
<feature type="transmembrane region" description="Helical" evidence="2">
    <location>
        <begin position="275"/>
        <end position="294"/>
    </location>
</feature>
<evidence type="ECO:0000313" key="5">
    <source>
        <dbReference type="Proteomes" id="UP001153069"/>
    </source>
</evidence>
<name>A0A9N8EIC9_9STRA</name>
<reference evidence="4" key="1">
    <citation type="submission" date="2020-06" db="EMBL/GenBank/DDBJ databases">
        <authorList>
            <consortium name="Plant Systems Biology data submission"/>
        </authorList>
    </citation>
    <scope>NUCLEOTIDE SEQUENCE</scope>
    <source>
        <strain evidence="4">D6</strain>
    </source>
</reference>
<keyword evidence="2" id="KW-0472">Membrane</keyword>
<dbReference type="OrthoDB" id="49218at2759"/>
<organism evidence="4 5">
    <name type="scientific">Seminavis robusta</name>
    <dbReference type="NCBI Taxonomy" id="568900"/>
    <lineage>
        <taxon>Eukaryota</taxon>
        <taxon>Sar</taxon>
        <taxon>Stramenopiles</taxon>
        <taxon>Ochrophyta</taxon>
        <taxon>Bacillariophyta</taxon>
        <taxon>Bacillariophyceae</taxon>
        <taxon>Bacillariophycidae</taxon>
        <taxon>Naviculales</taxon>
        <taxon>Naviculaceae</taxon>
        <taxon>Seminavis</taxon>
    </lineage>
</organism>
<feature type="transmembrane region" description="Helical" evidence="2">
    <location>
        <begin position="96"/>
        <end position="116"/>
    </location>
</feature>
<keyword evidence="3" id="KW-0732">Signal</keyword>
<dbReference type="AlphaFoldDB" id="A0A9N8EIC9"/>
<evidence type="ECO:0000256" key="2">
    <source>
        <dbReference type="SAM" id="Phobius"/>
    </source>
</evidence>
<feature type="compositionally biased region" description="Polar residues" evidence="1">
    <location>
        <begin position="34"/>
        <end position="53"/>
    </location>
</feature>
<evidence type="ECO:0000256" key="1">
    <source>
        <dbReference type="SAM" id="MobiDB-lite"/>
    </source>
</evidence>
<gene>
    <name evidence="4" type="ORF">SEMRO_1003_G229960.1</name>
</gene>
<keyword evidence="2" id="KW-1133">Transmembrane helix</keyword>
<dbReference type="EMBL" id="CAICTM010001001">
    <property type="protein sequence ID" value="CAB9519259.1"/>
    <property type="molecule type" value="Genomic_DNA"/>
</dbReference>
<comment type="caution">
    <text evidence="4">The sequence shown here is derived from an EMBL/GenBank/DDBJ whole genome shotgun (WGS) entry which is preliminary data.</text>
</comment>
<keyword evidence="5" id="KW-1185">Reference proteome</keyword>
<accession>A0A9N8EIC9</accession>
<evidence type="ECO:0000256" key="3">
    <source>
        <dbReference type="SAM" id="SignalP"/>
    </source>
</evidence>
<feature type="signal peptide" evidence="3">
    <location>
        <begin position="1"/>
        <end position="30"/>
    </location>
</feature>
<proteinExistence type="predicted"/>
<protein>
    <submittedName>
        <fullName evidence="4">Uncharacterized protein</fullName>
    </submittedName>
</protein>
<dbReference type="Proteomes" id="UP001153069">
    <property type="component" value="Unassembled WGS sequence"/>
</dbReference>
<evidence type="ECO:0000313" key="4">
    <source>
        <dbReference type="EMBL" id="CAB9519259.1"/>
    </source>
</evidence>
<feature type="region of interest" description="Disordered" evidence="1">
    <location>
        <begin position="33"/>
        <end position="91"/>
    </location>
</feature>
<feature type="transmembrane region" description="Helical" evidence="2">
    <location>
        <begin position="306"/>
        <end position="329"/>
    </location>
</feature>
<sequence length="476" mass="53018">MMSSKSSRRLLWLCYLVLLCLCHVVAPAEAATVRGSSSTYNNNQQKHSSTPTEQQQQQRRAMENRRRRYRNHPQNYYMQQEDQEQKRRKRTRQADATLSDVFLCLCFSLGWAMFFLNSFLNTDLMRFSEGESVVVHGNVREVSIEDDQDGSGVPQYFAIIDYFINRDASRIQVRKAFQTQHLLQQGFANVELLVLPEEPTSSVLKEDWERELAAQEQAEEDIISIGGFGDFGDIGGFGDMGSTVNGAGDITPGASEKNGKPAIILSRVDVLAKRASLILSGILVTASLIGAVQAVHRIPTEPMQSIGWVSVTLGSVLLWPLAMFCLRIVSTCQRLWRLPTEKSGIILKCDTNAQIGAAINEDKMTYTQYVGDNHGNISARHVDRVTHPELFEMLKNHNKQHDVTTIGNPHEAATPRNSNHTLLNASADDSACYFVKLPGQKDQAGSDMVRLDDSSMSTISANSQVSQSKRISESTT</sequence>
<feature type="region of interest" description="Disordered" evidence="1">
    <location>
        <begin position="457"/>
        <end position="476"/>
    </location>
</feature>